<keyword evidence="2" id="KW-1185">Reference proteome</keyword>
<evidence type="ECO:0000313" key="2">
    <source>
        <dbReference type="Proteomes" id="UP001176429"/>
    </source>
</evidence>
<evidence type="ECO:0008006" key="3">
    <source>
        <dbReference type="Google" id="ProtNLM"/>
    </source>
</evidence>
<comment type="caution">
    <text evidence="1">The sequence shown here is derived from an EMBL/GenBank/DDBJ whole genome shotgun (WGS) entry which is preliminary data.</text>
</comment>
<name>A0ABT9BDP3_9BACT</name>
<proteinExistence type="predicted"/>
<dbReference type="RefSeq" id="WP_305007691.1">
    <property type="nucleotide sequence ID" value="NZ_JAUQSY010000011.1"/>
</dbReference>
<evidence type="ECO:0000313" key="1">
    <source>
        <dbReference type="EMBL" id="MDO7876332.1"/>
    </source>
</evidence>
<dbReference type="Proteomes" id="UP001176429">
    <property type="component" value="Unassembled WGS sequence"/>
</dbReference>
<protein>
    <recommendedName>
        <fullName evidence="3">Lipoprotein</fullName>
    </recommendedName>
</protein>
<reference evidence="1" key="1">
    <citation type="submission" date="2023-07" db="EMBL/GenBank/DDBJ databases">
        <authorList>
            <person name="Kim M.K."/>
        </authorList>
    </citation>
    <scope>NUCLEOTIDE SEQUENCE</scope>
    <source>
        <strain evidence="1">ASUV-10-1</strain>
    </source>
</reference>
<dbReference type="PROSITE" id="PS51257">
    <property type="entry name" value="PROKAR_LIPOPROTEIN"/>
    <property type="match status" value="1"/>
</dbReference>
<organism evidence="1 2">
    <name type="scientific">Hymenobacter aranciens</name>
    <dbReference type="NCBI Taxonomy" id="3063996"/>
    <lineage>
        <taxon>Bacteria</taxon>
        <taxon>Pseudomonadati</taxon>
        <taxon>Bacteroidota</taxon>
        <taxon>Cytophagia</taxon>
        <taxon>Cytophagales</taxon>
        <taxon>Hymenobacteraceae</taxon>
        <taxon>Hymenobacter</taxon>
    </lineage>
</organism>
<gene>
    <name evidence="1" type="ORF">Q5H93_16425</name>
</gene>
<accession>A0ABT9BDP3</accession>
<dbReference type="EMBL" id="JAUQSY010000011">
    <property type="protein sequence ID" value="MDO7876332.1"/>
    <property type="molecule type" value="Genomic_DNA"/>
</dbReference>
<sequence>MMNLFRTLSLGGLLAVGTAGLSGCLTAPEISTTPEISLKEIRLIHVDNPGQVIDVDTLVVVVNFKDGDGDLGLTGQDLTVAPYDDDAYKYNYFIQAYIKNELTDVFEPYTPPAGGTYNGLFNFLPLVEDRDKKAAKKGELGFKQDFTLENEFKPGTEVRFVISIMDRALHRSNEITTPSVILGN</sequence>